<sequence length="268" mass="29561">MMMARGHVGLALALYSLFLALYPGRLSDMYVFILMMVYVGFATLPDIDIRLLVKHRGVTHSLVGAVLSGLFGLAITYPAYPNRLDYALVSFAGGFAATLTHMLGDVFTYSKFKPLYPLSHKEVALGLFASSDPRVNNILARAGLSAFTVAFMHKAMVDTGVYENIPLGAALLWAVTLGAVGAVLSGQSPRAVSSRLLKAVELAPNPPTARRARSADDYFKRVDDYYRSIERSLNNYYRSVERSLSDYYRSFESSFSGSTGGRKRRKRK</sequence>
<proteinExistence type="predicted"/>
<feature type="transmembrane region" description="Helical" evidence="1">
    <location>
        <begin position="86"/>
        <end position="104"/>
    </location>
</feature>
<dbReference type="PANTHER" id="PTHR40031">
    <property type="entry name" value="HYPOTHETICAL MEMBRANE SPANNING PROTEIN"/>
    <property type="match status" value="1"/>
</dbReference>
<gene>
    <name evidence="2" type="ORF">IG193_08785</name>
</gene>
<dbReference type="Pfam" id="PF04307">
    <property type="entry name" value="YdjM"/>
    <property type="match status" value="1"/>
</dbReference>
<feature type="transmembrane region" description="Helical" evidence="1">
    <location>
        <begin position="167"/>
        <end position="186"/>
    </location>
</feature>
<dbReference type="PANTHER" id="PTHR40031:SF1">
    <property type="entry name" value="MEMBRANE-BOUND METAL-DEPENDENT HYDROLASE"/>
    <property type="match status" value="1"/>
</dbReference>
<evidence type="ECO:0000313" key="3">
    <source>
        <dbReference type="Proteomes" id="UP000594121"/>
    </source>
</evidence>
<dbReference type="InParanoid" id="A0A7L9FIV4"/>
<feature type="transmembrane region" description="Helical" evidence="1">
    <location>
        <begin position="61"/>
        <end position="80"/>
    </location>
</feature>
<dbReference type="KEGG" id="thel:IG193_08785"/>
<dbReference type="GO" id="GO:0016787">
    <property type="term" value="F:hydrolase activity"/>
    <property type="evidence" value="ECO:0007669"/>
    <property type="project" value="UniProtKB-KW"/>
</dbReference>
<evidence type="ECO:0000256" key="1">
    <source>
        <dbReference type="SAM" id="Phobius"/>
    </source>
</evidence>
<reference evidence="2 3" key="1">
    <citation type="submission" date="2020-10" db="EMBL/GenBank/DDBJ databases">
        <title>Thermofilum lucidum 3507LT sp. nov. a novel member of Thermofilaceae family isolated from Chile hot spring, and proposal of description order Thermofilales.</title>
        <authorList>
            <person name="Zayulina K.S."/>
            <person name="Elcheninov A.G."/>
            <person name="Toshchakov S.V."/>
            <person name="Kublanov I.V."/>
        </authorList>
    </citation>
    <scope>NUCLEOTIDE SEQUENCE [LARGE SCALE GENOMIC DNA]</scope>
    <source>
        <strain evidence="2 3">3507LT</strain>
    </source>
</reference>
<feature type="transmembrane region" description="Helical" evidence="1">
    <location>
        <begin position="30"/>
        <end position="49"/>
    </location>
</feature>
<keyword evidence="1" id="KW-1133">Transmembrane helix</keyword>
<organism evidence="2 3">
    <name type="scientific">Infirmifilum lucidum</name>
    <dbReference type="NCBI Taxonomy" id="2776706"/>
    <lineage>
        <taxon>Archaea</taxon>
        <taxon>Thermoproteota</taxon>
        <taxon>Thermoprotei</taxon>
        <taxon>Thermofilales</taxon>
        <taxon>Thermofilaceae</taxon>
        <taxon>Infirmifilum</taxon>
    </lineage>
</organism>
<dbReference type="InterPro" id="IPR007404">
    <property type="entry name" value="YdjM-like"/>
</dbReference>
<protein>
    <submittedName>
        <fullName evidence="2">Metal-dependent hydrolase</fullName>
    </submittedName>
</protein>
<dbReference type="InterPro" id="IPR053170">
    <property type="entry name" value="Transcription_regulator"/>
</dbReference>
<dbReference type="AlphaFoldDB" id="A0A7L9FIV4"/>
<evidence type="ECO:0000313" key="2">
    <source>
        <dbReference type="EMBL" id="QOJ78826.1"/>
    </source>
</evidence>
<dbReference type="Proteomes" id="UP000594121">
    <property type="component" value="Chromosome"/>
</dbReference>
<keyword evidence="1" id="KW-0472">Membrane</keyword>
<accession>A0A7L9FIV4</accession>
<keyword evidence="1" id="KW-0812">Transmembrane</keyword>
<keyword evidence="3" id="KW-1185">Reference proteome</keyword>
<name>A0A7L9FIV4_9CREN</name>
<dbReference type="EMBL" id="CP062310">
    <property type="protein sequence ID" value="QOJ78826.1"/>
    <property type="molecule type" value="Genomic_DNA"/>
</dbReference>
<keyword evidence="2" id="KW-0378">Hydrolase</keyword>